<keyword evidence="1" id="KW-1133">Transmembrane helix</keyword>
<keyword evidence="1" id="KW-0812">Transmembrane</keyword>
<organism evidence="2 3">
    <name type="scientific">Pontibacillus salipaludis</name>
    <dbReference type="NCBI Taxonomy" id="1697394"/>
    <lineage>
        <taxon>Bacteria</taxon>
        <taxon>Bacillati</taxon>
        <taxon>Bacillota</taxon>
        <taxon>Bacilli</taxon>
        <taxon>Bacillales</taxon>
        <taxon>Bacillaceae</taxon>
        <taxon>Pontibacillus</taxon>
    </lineage>
</organism>
<evidence type="ECO:0000313" key="2">
    <source>
        <dbReference type="EMBL" id="GGD12944.1"/>
    </source>
</evidence>
<protein>
    <submittedName>
        <fullName evidence="2">Uncharacterized protein</fullName>
    </submittedName>
</protein>
<dbReference type="RefSeq" id="WP_188653450.1">
    <property type="nucleotide sequence ID" value="NZ_BMIN01000008.1"/>
</dbReference>
<comment type="caution">
    <text evidence="2">The sequence shown here is derived from an EMBL/GenBank/DDBJ whole genome shotgun (WGS) entry which is preliminary data.</text>
</comment>
<sequence>MKKKFRYGGIAAMVVGLLAFFIGMPLFQGGGEPTLGDGLVILVSFLFVFAFGLCLTVVSAFVKEQ</sequence>
<keyword evidence="3" id="KW-1185">Reference proteome</keyword>
<evidence type="ECO:0000256" key="1">
    <source>
        <dbReference type="SAM" id="Phobius"/>
    </source>
</evidence>
<keyword evidence="1" id="KW-0472">Membrane</keyword>
<name>A0ABQ1Q5M0_9BACI</name>
<feature type="transmembrane region" description="Helical" evidence="1">
    <location>
        <begin position="39"/>
        <end position="62"/>
    </location>
</feature>
<reference evidence="3" key="1">
    <citation type="journal article" date="2019" name="Int. J. Syst. Evol. Microbiol.">
        <title>The Global Catalogue of Microorganisms (GCM) 10K type strain sequencing project: providing services to taxonomists for standard genome sequencing and annotation.</title>
        <authorList>
            <consortium name="The Broad Institute Genomics Platform"/>
            <consortium name="The Broad Institute Genome Sequencing Center for Infectious Disease"/>
            <person name="Wu L."/>
            <person name="Ma J."/>
        </authorList>
    </citation>
    <scope>NUCLEOTIDE SEQUENCE [LARGE SCALE GENOMIC DNA]</scope>
    <source>
        <strain evidence="3">CGMCC 1.15353</strain>
    </source>
</reference>
<gene>
    <name evidence="2" type="ORF">GCM10011389_20640</name>
</gene>
<dbReference type="Proteomes" id="UP000642571">
    <property type="component" value="Unassembled WGS sequence"/>
</dbReference>
<feature type="transmembrane region" description="Helical" evidence="1">
    <location>
        <begin position="7"/>
        <end position="27"/>
    </location>
</feature>
<evidence type="ECO:0000313" key="3">
    <source>
        <dbReference type="Proteomes" id="UP000642571"/>
    </source>
</evidence>
<proteinExistence type="predicted"/>
<dbReference type="EMBL" id="BMIN01000008">
    <property type="protein sequence ID" value="GGD12944.1"/>
    <property type="molecule type" value="Genomic_DNA"/>
</dbReference>
<accession>A0ABQ1Q5M0</accession>